<comment type="subunit">
    <text evidence="5">NDH-1 is composed of 14 different subunits. Subunits NuoA, H, J, K, L, M, N constitute the membrane sector of the complex.</text>
</comment>
<dbReference type="PRINTS" id="PR01434">
    <property type="entry name" value="NADHDHGNASE5"/>
</dbReference>
<comment type="subcellular location">
    <subcellularLocation>
        <location evidence="5">Cell membrane</location>
        <topology evidence="5">Multi-pass membrane protein</topology>
    </subcellularLocation>
    <subcellularLocation>
        <location evidence="1">Endomembrane system</location>
        <topology evidence="1">Multi-pass membrane protein</topology>
    </subcellularLocation>
    <subcellularLocation>
        <location evidence="6">Membrane</location>
        <topology evidence="6">Multi-pass membrane protein</topology>
    </subcellularLocation>
</comment>
<keyword evidence="5" id="KW-0874">Quinone</keyword>
<feature type="transmembrane region" description="Helical" evidence="5">
    <location>
        <begin position="12"/>
        <end position="29"/>
    </location>
</feature>
<feature type="transmembrane region" description="Helical" evidence="5">
    <location>
        <begin position="129"/>
        <end position="150"/>
    </location>
</feature>
<dbReference type="GO" id="GO:0042773">
    <property type="term" value="P:ATP synthesis coupled electron transport"/>
    <property type="evidence" value="ECO:0007669"/>
    <property type="project" value="InterPro"/>
</dbReference>
<proteinExistence type="inferred from homology"/>
<evidence type="ECO:0000256" key="3">
    <source>
        <dbReference type="ARBA" id="ARBA00022989"/>
    </source>
</evidence>
<evidence type="ECO:0000256" key="5">
    <source>
        <dbReference type="HAMAP-Rule" id="MF_00445"/>
    </source>
</evidence>
<dbReference type="InterPro" id="IPR010096">
    <property type="entry name" value="NADH-Q_OxRdtase_suN/2"/>
</dbReference>
<feature type="transmembrane region" description="Helical" evidence="5">
    <location>
        <begin position="407"/>
        <end position="426"/>
    </location>
</feature>
<organism evidence="8 9">
    <name type="scientific">Desulfosoma caldarium</name>
    <dbReference type="NCBI Taxonomy" id="610254"/>
    <lineage>
        <taxon>Bacteria</taxon>
        <taxon>Pseudomonadati</taxon>
        <taxon>Thermodesulfobacteriota</taxon>
        <taxon>Syntrophobacteria</taxon>
        <taxon>Syntrophobacterales</taxon>
        <taxon>Syntrophobacteraceae</taxon>
        <taxon>Desulfosoma</taxon>
    </lineage>
</organism>
<comment type="similarity">
    <text evidence="5">Belongs to the complex I subunit 2 family.</text>
</comment>
<keyword evidence="5" id="KW-0813">Transport</keyword>
<dbReference type="PANTHER" id="PTHR22773">
    <property type="entry name" value="NADH DEHYDROGENASE"/>
    <property type="match status" value="1"/>
</dbReference>
<evidence type="ECO:0000256" key="6">
    <source>
        <dbReference type="RuleBase" id="RU000320"/>
    </source>
</evidence>
<evidence type="ECO:0000259" key="7">
    <source>
        <dbReference type="Pfam" id="PF00361"/>
    </source>
</evidence>
<feature type="domain" description="NADH:quinone oxidoreductase/Mrp antiporter transmembrane" evidence="7">
    <location>
        <begin position="125"/>
        <end position="420"/>
    </location>
</feature>
<keyword evidence="5" id="KW-1278">Translocase</keyword>
<keyword evidence="5" id="KW-0830">Ubiquinone</keyword>
<dbReference type="InterPro" id="IPR001750">
    <property type="entry name" value="ND/Mrp_TM"/>
</dbReference>
<evidence type="ECO:0000256" key="4">
    <source>
        <dbReference type="ARBA" id="ARBA00023136"/>
    </source>
</evidence>
<feature type="transmembrane region" description="Helical" evidence="5">
    <location>
        <begin position="203"/>
        <end position="230"/>
    </location>
</feature>
<feature type="transmembrane region" description="Helical" evidence="5">
    <location>
        <begin position="370"/>
        <end position="387"/>
    </location>
</feature>
<accession>A0A3N1UST4</accession>
<feature type="transmembrane region" description="Helical" evidence="5">
    <location>
        <begin position="78"/>
        <end position="95"/>
    </location>
</feature>
<keyword evidence="5" id="KW-1003">Cell membrane</keyword>
<dbReference type="GO" id="GO:0048038">
    <property type="term" value="F:quinone binding"/>
    <property type="evidence" value="ECO:0007669"/>
    <property type="project" value="UniProtKB-KW"/>
</dbReference>
<reference evidence="8 9" key="1">
    <citation type="submission" date="2018-11" db="EMBL/GenBank/DDBJ databases">
        <title>Genomic Encyclopedia of Type Strains, Phase IV (KMG-IV): sequencing the most valuable type-strain genomes for metagenomic binning, comparative biology and taxonomic classification.</title>
        <authorList>
            <person name="Goeker M."/>
        </authorList>
    </citation>
    <scope>NUCLEOTIDE SEQUENCE [LARGE SCALE GENOMIC DNA]</scope>
    <source>
        <strain evidence="8 9">DSM 22027</strain>
    </source>
</reference>
<dbReference type="RefSeq" id="WP_123291238.1">
    <property type="nucleotide sequence ID" value="NZ_RJVA01000015.1"/>
</dbReference>
<dbReference type="GO" id="GO:0012505">
    <property type="term" value="C:endomembrane system"/>
    <property type="evidence" value="ECO:0007669"/>
    <property type="project" value="UniProtKB-SubCell"/>
</dbReference>
<dbReference type="HAMAP" id="MF_00445">
    <property type="entry name" value="NDH1_NuoN_1"/>
    <property type="match status" value="1"/>
</dbReference>
<feature type="transmembrane region" description="Helical" evidence="5">
    <location>
        <begin position="162"/>
        <end position="183"/>
    </location>
</feature>
<dbReference type="EMBL" id="RJVA01000015">
    <property type="protein sequence ID" value="ROQ90176.1"/>
    <property type="molecule type" value="Genomic_DNA"/>
</dbReference>
<evidence type="ECO:0000313" key="8">
    <source>
        <dbReference type="EMBL" id="ROQ90176.1"/>
    </source>
</evidence>
<feature type="transmembrane region" description="Helical" evidence="5">
    <location>
        <begin position="301"/>
        <end position="319"/>
    </location>
</feature>
<dbReference type="Pfam" id="PF00361">
    <property type="entry name" value="Proton_antipo_M"/>
    <property type="match status" value="1"/>
</dbReference>
<keyword evidence="3 5" id="KW-1133">Transmembrane helix</keyword>
<keyword evidence="2 5" id="KW-0812">Transmembrane</keyword>
<dbReference type="GO" id="GO:0050136">
    <property type="term" value="F:NADH dehydrogenase (quinone) (non-electrogenic) activity"/>
    <property type="evidence" value="ECO:0007669"/>
    <property type="project" value="UniProtKB-UniRule"/>
</dbReference>
<dbReference type="GO" id="GO:0008137">
    <property type="term" value="F:NADH dehydrogenase (ubiquinone) activity"/>
    <property type="evidence" value="ECO:0007669"/>
    <property type="project" value="InterPro"/>
</dbReference>
<evidence type="ECO:0000313" key="9">
    <source>
        <dbReference type="Proteomes" id="UP000276223"/>
    </source>
</evidence>
<comment type="caution">
    <text evidence="8">The sequence shown here is derived from an EMBL/GenBank/DDBJ whole genome shotgun (WGS) entry which is preliminary data.</text>
</comment>
<keyword evidence="4 5" id="KW-0472">Membrane</keyword>
<feature type="transmembrane region" description="Helical" evidence="5">
    <location>
        <begin position="107"/>
        <end position="123"/>
    </location>
</feature>
<sequence>MSVVTLLYECQGIFSALILSVTGILVLLLDAFSPLGRKGRLGAVAVTGTLLALALLRMDSAGSTYFQGMVVWDRFSVFLSGVLLLGSVLVIFLSLDQLRRTGLECGEYYALVLFATTGMILMVQAAHFIVLFLGLEIFSLAIYILVGLARHEKRANEAAVKYVLLGGFASGFLLYGLTFIYGATGSLSMNAIAAHLGKGETVFNPYLLLGSALVLVGFAFKLALVPFHLWTPDVYEGAPTPVTAYMAVGVKAAVFGALVRTFWVALPAVHAHWTLFFWALAAMTMTVGNLMALAQDSIKRMLAFSSVAHAGYLFMAVVADSQDALTALLVYLLAYTVMNVGAFGVLVTVQNRQESGERLEDVRGLGRRSPFLAACMALFLFSLAGIPPTAGFVGKFMVFSAAVQSGYTGLVIVAVINSVIAAYYYLRVVITIYKPGDESSEVFSEPMTATLSAGEKGALLGAGALTALVGVWPHAFWNLARQAVHVLF</sequence>
<dbReference type="NCBIfam" id="TIGR01770">
    <property type="entry name" value="NDH_I_N"/>
    <property type="match status" value="1"/>
</dbReference>
<keyword evidence="5" id="KW-0520">NAD</keyword>
<dbReference type="OrthoDB" id="9805769at2"/>
<evidence type="ECO:0000256" key="1">
    <source>
        <dbReference type="ARBA" id="ARBA00004127"/>
    </source>
</evidence>
<dbReference type="EC" id="7.1.1.-" evidence="5"/>
<keyword evidence="9" id="KW-1185">Reference proteome</keyword>
<feature type="transmembrane region" description="Helical" evidence="5">
    <location>
        <begin position="325"/>
        <end position="349"/>
    </location>
</feature>
<comment type="function">
    <text evidence="5">NDH-1 shuttles electrons from NADH, via FMN and iron-sulfur (Fe-S) centers, to quinones in the respiratory chain. The immediate electron acceptor for the enzyme in this species is believed to be ubiquinone. Couples the redox reaction to proton translocation (for every two electrons transferred, four hydrogen ions are translocated across the cytoplasmic membrane), and thus conserves the redox energy in a proton gradient.</text>
</comment>
<protein>
    <recommendedName>
        <fullName evidence="5">NADH-quinone oxidoreductase subunit N</fullName>
        <ecNumber evidence="5">7.1.1.-</ecNumber>
    </recommendedName>
    <alternativeName>
        <fullName evidence="5">NADH dehydrogenase I subunit N</fullName>
    </alternativeName>
    <alternativeName>
        <fullName evidence="5">NDH-1 subunit N</fullName>
    </alternativeName>
</protein>
<comment type="catalytic activity">
    <reaction evidence="5">
        <text>a quinone + NADH + 5 H(+)(in) = a quinol + NAD(+) + 4 H(+)(out)</text>
        <dbReference type="Rhea" id="RHEA:57888"/>
        <dbReference type="ChEBI" id="CHEBI:15378"/>
        <dbReference type="ChEBI" id="CHEBI:24646"/>
        <dbReference type="ChEBI" id="CHEBI:57540"/>
        <dbReference type="ChEBI" id="CHEBI:57945"/>
        <dbReference type="ChEBI" id="CHEBI:132124"/>
    </reaction>
</comment>
<gene>
    <name evidence="5" type="primary">nuoN</name>
    <name evidence="8" type="ORF">EDC27_2790</name>
</gene>
<dbReference type="AlphaFoldDB" id="A0A3N1UST4"/>
<dbReference type="Proteomes" id="UP000276223">
    <property type="component" value="Unassembled WGS sequence"/>
</dbReference>
<dbReference type="GO" id="GO:0005886">
    <property type="term" value="C:plasma membrane"/>
    <property type="evidence" value="ECO:0007669"/>
    <property type="project" value="UniProtKB-SubCell"/>
</dbReference>
<feature type="transmembrane region" description="Helical" evidence="5">
    <location>
        <begin position="242"/>
        <end position="263"/>
    </location>
</feature>
<evidence type="ECO:0000256" key="2">
    <source>
        <dbReference type="ARBA" id="ARBA00022692"/>
    </source>
</evidence>
<name>A0A3N1UST4_9BACT</name>
<feature type="transmembrane region" description="Helical" evidence="5">
    <location>
        <begin position="41"/>
        <end position="58"/>
    </location>
</feature>
<feature type="transmembrane region" description="Helical" evidence="5">
    <location>
        <begin position="275"/>
        <end position="294"/>
    </location>
</feature>